<evidence type="ECO:0000313" key="2">
    <source>
        <dbReference type="EMBL" id="MQQ99094.1"/>
    </source>
</evidence>
<comment type="caution">
    <text evidence="2">The sequence shown here is derived from an EMBL/GenBank/DDBJ whole genome shotgun (WGS) entry which is preliminary data.</text>
</comment>
<dbReference type="OrthoDB" id="8777086at2"/>
<feature type="compositionally biased region" description="Low complexity" evidence="1">
    <location>
        <begin position="20"/>
        <end position="30"/>
    </location>
</feature>
<feature type="compositionally biased region" description="Polar residues" evidence="1">
    <location>
        <begin position="52"/>
        <end position="61"/>
    </location>
</feature>
<feature type="compositionally biased region" description="Basic and acidic residues" evidence="1">
    <location>
        <begin position="178"/>
        <end position="192"/>
    </location>
</feature>
<keyword evidence="3" id="KW-1185">Reference proteome</keyword>
<protein>
    <submittedName>
        <fullName evidence="2">Uncharacterized protein</fullName>
    </submittedName>
</protein>
<name>A0A843YIB9_9BURK</name>
<reference evidence="2 3" key="1">
    <citation type="submission" date="2019-10" db="EMBL/GenBank/DDBJ databases">
        <title>Glaciimonas soli sp. nov., a psychrophilic bacterium isolated from the forest soil of a high elevation mountain in Taiwan.</title>
        <authorList>
            <person name="Wang L.-T."/>
            <person name="Shieh W.Y."/>
        </authorList>
    </citation>
    <scope>NUCLEOTIDE SEQUENCE [LARGE SCALE GENOMIC DNA]</scope>
    <source>
        <strain evidence="2 3">GS1</strain>
    </source>
</reference>
<feature type="compositionally biased region" description="Basic and acidic residues" evidence="1">
    <location>
        <begin position="253"/>
        <end position="281"/>
    </location>
</feature>
<feature type="region of interest" description="Disordered" evidence="1">
    <location>
        <begin position="171"/>
        <end position="201"/>
    </location>
</feature>
<gene>
    <name evidence="2" type="ORF">GEV47_00150</name>
</gene>
<accession>A0A843YIB9</accession>
<feature type="region of interest" description="Disordered" evidence="1">
    <location>
        <begin position="1"/>
        <end position="70"/>
    </location>
</feature>
<evidence type="ECO:0000256" key="1">
    <source>
        <dbReference type="SAM" id="MobiDB-lite"/>
    </source>
</evidence>
<dbReference type="RefSeq" id="WP_153232713.1">
    <property type="nucleotide sequence ID" value="NZ_WINI01000001.1"/>
</dbReference>
<proteinExistence type="predicted"/>
<feature type="compositionally biased region" description="Low complexity" evidence="1">
    <location>
        <begin position="282"/>
        <end position="299"/>
    </location>
</feature>
<evidence type="ECO:0000313" key="3">
    <source>
        <dbReference type="Proteomes" id="UP000451565"/>
    </source>
</evidence>
<feature type="compositionally biased region" description="Low complexity" evidence="1">
    <location>
        <begin position="38"/>
        <end position="51"/>
    </location>
</feature>
<feature type="compositionally biased region" description="Basic and acidic residues" evidence="1">
    <location>
        <begin position="214"/>
        <end position="223"/>
    </location>
</feature>
<sequence>MLITAPAIYAQSAATSNEPTVTQSGTSSTTVEKKNDDVAAPPTAVAVTPTVSDESASTPEPTKSAPVVEDGRDISDIANAVVTHYPAGSIHSVETADQALAEVSSAKSYIEAQSFDEQRVCYSKFFTNNCLDVAKTKRRLALKKVRPVEVEANAFKRRTTADDRDKALAAQNTQEAIDAPKKAQEAKDKAESNVKQLQDMQQKDKEVIANTKLHAGDADKRVADQAAKVRAQQQSDAAKAPQRAANVAAYNKKAQDAAARQREVAQKKAEKERDLAAKKAAADAAAASAPATPVVPAKP</sequence>
<dbReference type="Proteomes" id="UP000451565">
    <property type="component" value="Unassembled WGS sequence"/>
</dbReference>
<feature type="region of interest" description="Disordered" evidence="1">
    <location>
        <begin position="213"/>
        <end position="299"/>
    </location>
</feature>
<organism evidence="2 3">
    <name type="scientific">Glaciimonas soli</name>
    <dbReference type="NCBI Taxonomy" id="2590999"/>
    <lineage>
        <taxon>Bacteria</taxon>
        <taxon>Pseudomonadati</taxon>
        <taxon>Pseudomonadota</taxon>
        <taxon>Betaproteobacteria</taxon>
        <taxon>Burkholderiales</taxon>
        <taxon>Oxalobacteraceae</taxon>
        <taxon>Glaciimonas</taxon>
    </lineage>
</organism>
<dbReference type="AlphaFoldDB" id="A0A843YIB9"/>
<dbReference type="EMBL" id="WINI01000001">
    <property type="protein sequence ID" value="MQQ99094.1"/>
    <property type="molecule type" value="Genomic_DNA"/>
</dbReference>